<dbReference type="PANTHER" id="PTHR36944">
    <property type="entry name" value="PROTEIN CBG02791-RELATED"/>
    <property type="match status" value="1"/>
</dbReference>
<proteinExistence type="predicted"/>
<evidence type="ECO:0000313" key="1">
    <source>
        <dbReference type="EMBL" id="PIO68576.1"/>
    </source>
</evidence>
<keyword evidence="2" id="KW-1185">Reference proteome</keyword>
<dbReference type="PANTHER" id="PTHR36944:SF1">
    <property type="entry name" value="CPG4 DOMAIN-CONTAINING PROTEIN"/>
    <property type="match status" value="1"/>
</dbReference>
<reference evidence="1 2" key="1">
    <citation type="submission" date="2015-09" db="EMBL/GenBank/DDBJ databases">
        <title>Draft genome of the parasitic nematode Teladorsagia circumcincta isolate WARC Sus (inbred).</title>
        <authorList>
            <person name="Mitreva M."/>
        </authorList>
    </citation>
    <scope>NUCLEOTIDE SEQUENCE [LARGE SCALE GENOMIC DNA]</scope>
    <source>
        <strain evidence="1 2">S</strain>
    </source>
</reference>
<dbReference type="Proteomes" id="UP000230423">
    <property type="component" value="Unassembled WGS sequence"/>
</dbReference>
<sequence length="184" mass="21047">MPSLSDYGILHIYHDDSLCTRYCFIDATVACLAGSDLRLRRRSLYGSNDPYSQVVPMMRIPIPAPDNALSISSSKSEVNWETPKRHPSYKIYHNFQHCSSKCEPGYLHQLLMKSAEIIDHYCVYNYEAIRTKFPCLENVESNTDCIKSCTRHHDAVTSLVNNFRHLAMNGDSTRAEQYLAESCE</sequence>
<organism evidence="1 2">
    <name type="scientific">Teladorsagia circumcincta</name>
    <name type="common">Brown stomach worm</name>
    <name type="synonym">Ostertagia circumcincta</name>
    <dbReference type="NCBI Taxonomy" id="45464"/>
    <lineage>
        <taxon>Eukaryota</taxon>
        <taxon>Metazoa</taxon>
        <taxon>Ecdysozoa</taxon>
        <taxon>Nematoda</taxon>
        <taxon>Chromadorea</taxon>
        <taxon>Rhabditida</taxon>
        <taxon>Rhabditina</taxon>
        <taxon>Rhabditomorpha</taxon>
        <taxon>Strongyloidea</taxon>
        <taxon>Trichostrongylidae</taxon>
        <taxon>Teladorsagia</taxon>
    </lineage>
</organism>
<evidence type="ECO:0000313" key="2">
    <source>
        <dbReference type="Proteomes" id="UP000230423"/>
    </source>
</evidence>
<protein>
    <submittedName>
        <fullName evidence="1">Uncharacterized protein</fullName>
    </submittedName>
</protein>
<dbReference type="EMBL" id="KZ347038">
    <property type="protein sequence ID" value="PIO68576.1"/>
    <property type="molecule type" value="Genomic_DNA"/>
</dbReference>
<accession>A0A2G9UEC6</accession>
<name>A0A2G9UEC6_TELCI</name>
<dbReference type="OrthoDB" id="5829851at2759"/>
<dbReference type="AlphaFoldDB" id="A0A2G9UEC6"/>
<gene>
    <name evidence="1" type="ORF">TELCIR_09629</name>
</gene>